<evidence type="ECO:0000313" key="1">
    <source>
        <dbReference type="EMBL" id="CAE6508891.1"/>
    </source>
</evidence>
<reference evidence="1" key="1">
    <citation type="submission" date="2021-01" db="EMBL/GenBank/DDBJ databases">
        <authorList>
            <person name="Kaushik A."/>
        </authorList>
    </citation>
    <scope>NUCLEOTIDE SEQUENCE</scope>
    <source>
        <strain evidence="1">AG3-1AP</strain>
    </source>
</reference>
<organism evidence="1 2">
    <name type="scientific">Rhizoctonia solani</name>
    <dbReference type="NCBI Taxonomy" id="456999"/>
    <lineage>
        <taxon>Eukaryota</taxon>
        <taxon>Fungi</taxon>
        <taxon>Dikarya</taxon>
        <taxon>Basidiomycota</taxon>
        <taxon>Agaricomycotina</taxon>
        <taxon>Agaricomycetes</taxon>
        <taxon>Cantharellales</taxon>
        <taxon>Ceratobasidiaceae</taxon>
        <taxon>Rhizoctonia</taxon>
    </lineage>
</organism>
<proteinExistence type="predicted"/>
<protein>
    <submittedName>
        <fullName evidence="1">Uncharacterized protein</fullName>
    </submittedName>
</protein>
<sequence>MPAIDLPTCVPVIETVPWKKVGGHMTTSGIWGLSMRGSFLAASLALYSNLSAASRGERRQNNNEIWSGPLADGGNAWKDAHAKAKQVVSQMTLEEKGVLCSSQTLPRC</sequence>
<comment type="caution">
    <text evidence="1">The sequence shown here is derived from an EMBL/GenBank/DDBJ whole genome shotgun (WGS) entry which is preliminary data.</text>
</comment>
<gene>
    <name evidence="1" type="ORF">RDB_LOCUS128598</name>
</gene>
<dbReference type="EMBL" id="CAJMWV010005170">
    <property type="protein sequence ID" value="CAE6508891.1"/>
    <property type="molecule type" value="Genomic_DNA"/>
</dbReference>
<dbReference type="AlphaFoldDB" id="A0A8H3D5P5"/>
<name>A0A8H3D5P5_9AGAM</name>
<dbReference type="Proteomes" id="UP000663831">
    <property type="component" value="Unassembled WGS sequence"/>
</dbReference>
<accession>A0A8H3D5P5</accession>
<evidence type="ECO:0000313" key="2">
    <source>
        <dbReference type="Proteomes" id="UP000663831"/>
    </source>
</evidence>